<feature type="transmembrane region" description="Helical" evidence="9">
    <location>
        <begin position="194"/>
        <end position="212"/>
    </location>
</feature>
<comment type="subcellular location">
    <subcellularLocation>
        <location evidence="1">Cell membrane</location>
        <topology evidence="1">Multi-pass membrane protein</topology>
    </subcellularLocation>
</comment>
<keyword evidence="2" id="KW-0813">Transport</keyword>
<organism evidence="11">
    <name type="scientific">marine sediment metagenome</name>
    <dbReference type="NCBI Taxonomy" id="412755"/>
    <lineage>
        <taxon>unclassified sequences</taxon>
        <taxon>metagenomes</taxon>
        <taxon>ecological metagenomes</taxon>
    </lineage>
</organism>
<proteinExistence type="predicted"/>
<evidence type="ECO:0000256" key="1">
    <source>
        <dbReference type="ARBA" id="ARBA00004651"/>
    </source>
</evidence>
<dbReference type="InterPro" id="IPR013525">
    <property type="entry name" value="ABC2_TM"/>
</dbReference>
<feature type="transmembrane region" description="Helical" evidence="9">
    <location>
        <begin position="123"/>
        <end position="154"/>
    </location>
</feature>
<dbReference type="PANTHER" id="PTHR30413">
    <property type="entry name" value="INNER MEMBRANE TRANSPORT PERMEASE"/>
    <property type="match status" value="1"/>
</dbReference>
<feature type="transmembrane region" description="Helical" evidence="9">
    <location>
        <begin position="250"/>
        <end position="271"/>
    </location>
</feature>
<evidence type="ECO:0000313" key="11">
    <source>
        <dbReference type="EMBL" id="KKO10464.1"/>
    </source>
</evidence>
<dbReference type="AlphaFoldDB" id="A0A0F9Z066"/>
<keyword evidence="8 9" id="KW-0472">Membrane</keyword>
<dbReference type="PIRSF" id="PIRSF006648">
    <property type="entry name" value="DrrB"/>
    <property type="match status" value="1"/>
</dbReference>
<evidence type="ECO:0000259" key="10">
    <source>
        <dbReference type="PROSITE" id="PS51012"/>
    </source>
</evidence>
<dbReference type="Pfam" id="PF01061">
    <property type="entry name" value="ABC2_membrane"/>
    <property type="match status" value="1"/>
</dbReference>
<keyword evidence="5 9" id="KW-0812">Transmembrane</keyword>
<dbReference type="GO" id="GO:0140359">
    <property type="term" value="F:ABC-type transporter activity"/>
    <property type="evidence" value="ECO:0007669"/>
    <property type="project" value="InterPro"/>
</dbReference>
<dbReference type="InterPro" id="IPR000412">
    <property type="entry name" value="ABC_2_transport"/>
</dbReference>
<keyword evidence="4" id="KW-0762">Sugar transport</keyword>
<evidence type="ECO:0000256" key="3">
    <source>
        <dbReference type="ARBA" id="ARBA00022475"/>
    </source>
</evidence>
<reference evidence="11" key="1">
    <citation type="journal article" date="2015" name="Nature">
        <title>Complex archaea that bridge the gap between prokaryotes and eukaryotes.</title>
        <authorList>
            <person name="Spang A."/>
            <person name="Saw J.H."/>
            <person name="Jorgensen S.L."/>
            <person name="Zaremba-Niedzwiedzka K."/>
            <person name="Martijn J."/>
            <person name="Lind A.E."/>
            <person name="van Eijk R."/>
            <person name="Schleper C."/>
            <person name="Guy L."/>
            <person name="Ettema T.J."/>
        </authorList>
    </citation>
    <scope>NUCLEOTIDE SEQUENCE</scope>
</reference>
<accession>A0A0F9Z066</accession>
<dbReference type="InterPro" id="IPR047817">
    <property type="entry name" value="ABC2_TM_bact-type"/>
</dbReference>
<dbReference type="GO" id="GO:0015920">
    <property type="term" value="P:lipopolysaccharide transport"/>
    <property type="evidence" value="ECO:0007669"/>
    <property type="project" value="TreeGrafter"/>
</dbReference>
<evidence type="ECO:0000256" key="2">
    <source>
        <dbReference type="ARBA" id="ARBA00022448"/>
    </source>
</evidence>
<evidence type="ECO:0000256" key="6">
    <source>
        <dbReference type="ARBA" id="ARBA00022903"/>
    </source>
</evidence>
<keyword evidence="7 9" id="KW-1133">Transmembrane helix</keyword>
<dbReference type="PROSITE" id="PS51012">
    <property type="entry name" value="ABC_TM2"/>
    <property type="match status" value="1"/>
</dbReference>
<feature type="transmembrane region" description="Helical" evidence="9">
    <location>
        <begin position="44"/>
        <end position="70"/>
    </location>
</feature>
<evidence type="ECO:0000256" key="9">
    <source>
        <dbReference type="SAM" id="Phobius"/>
    </source>
</evidence>
<sequence length="279" mass="30978">MTQTHMAARFKAAPRQLIASVNTHHQLLLKLIWRDVVGRYRGSLIGLLWSFVTPLIMLAVYTFVFTYVFQARWNVGEDEPRALFALVLFSGLMLHGLLAEVLNRSPSIIINNVNYVKKVVFPLELLPIVILGAALFHFAINVGVMLLAMLLMGMPLHSTILLYPLVVLPLIPLTLGLGWGLAALGVFVRDIGQLTGIITTILLFLSPIFFPLDALPPLLQKLLVLNPLTIIIENARNVLLWGEMPNWGALMMYSVVSLVVFLVGFVGFQALRKGFADVL</sequence>
<evidence type="ECO:0000256" key="8">
    <source>
        <dbReference type="ARBA" id="ARBA00023136"/>
    </source>
</evidence>
<dbReference type="GO" id="GO:0043190">
    <property type="term" value="C:ATP-binding cassette (ABC) transporter complex"/>
    <property type="evidence" value="ECO:0007669"/>
    <property type="project" value="InterPro"/>
</dbReference>
<dbReference type="PANTHER" id="PTHR30413:SF10">
    <property type="entry name" value="CAPSULE POLYSACCHARIDE EXPORT INNER-MEMBRANE PROTEIN CTRC"/>
    <property type="match status" value="1"/>
</dbReference>
<keyword evidence="6" id="KW-0972">Capsule biogenesis/degradation</keyword>
<evidence type="ECO:0000256" key="7">
    <source>
        <dbReference type="ARBA" id="ARBA00022989"/>
    </source>
</evidence>
<name>A0A0F9Z066_9ZZZZ</name>
<keyword evidence="3" id="KW-1003">Cell membrane</keyword>
<gene>
    <name evidence="11" type="ORF">LCGC14_0030030</name>
</gene>
<comment type="caution">
    <text evidence="11">The sequence shown here is derived from an EMBL/GenBank/DDBJ whole genome shotgun (WGS) entry which is preliminary data.</text>
</comment>
<evidence type="ECO:0000256" key="5">
    <source>
        <dbReference type="ARBA" id="ARBA00022692"/>
    </source>
</evidence>
<feature type="transmembrane region" description="Helical" evidence="9">
    <location>
        <begin position="160"/>
        <end position="187"/>
    </location>
</feature>
<dbReference type="PRINTS" id="PR00164">
    <property type="entry name" value="ABC2TRNSPORT"/>
</dbReference>
<dbReference type="EMBL" id="LAZR01000005">
    <property type="protein sequence ID" value="KKO10464.1"/>
    <property type="molecule type" value="Genomic_DNA"/>
</dbReference>
<feature type="transmembrane region" description="Helical" evidence="9">
    <location>
        <begin position="82"/>
        <end position="102"/>
    </location>
</feature>
<evidence type="ECO:0000256" key="4">
    <source>
        <dbReference type="ARBA" id="ARBA00022597"/>
    </source>
</evidence>
<protein>
    <recommendedName>
        <fullName evidence="10">ABC transmembrane type-2 domain-containing protein</fullName>
    </recommendedName>
</protein>
<feature type="domain" description="ABC transmembrane type-2" evidence="10">
    <location>
        <begin position="45"/>
        <end position="271"/>
    </location>
</feature>